<feature type="transmembrane region" description="Helical" evidence="1">
    <location>
        <begin position="400"/>
        <end position="421"/>
    </location>
</feature>
<feature type="transmembrane region" description="Helical" evidence="1">
    <location>
        <begin position="466"/>
        <end position="488"/>
    </location>
</feature>
<dbReference type="RefSeq" id="WP_286303339.1">
    <property type="nucleotide sequence ID" value="NZ_AP027741.1"/>
</dbReference>
<evidence type="ECO:0000313" key="2">
    <source>
        <dbReference type="EMBL" id="GAA0232666.1"/>
    </source>
</evidence>
<gene>
    <name evidence="2" type="ORF">GCM10008964_24890</name>
</gene>
<dbReference type="EMBL" id="BAAADG010000018">
    <property type="protein sequence ID" value="GAA0232666.1"/>
    <property type="molecule type" value="Genomic_DNA"/>
</dbReference>
<comment type="caution">
    <text evidence="2">The sequence shown here is derived from an EMBL/GenBank/DDBJ whole genome shotgun (WGS) entry which is preliminary data.</text>
</comment>
<feature type="transmembrane region" description="Helical" evidence="1">
    <location>
        <begin position="500"/>
        <end position="518"/>
    </location>
</feature>
<accession>A0ABN0TXN6</accession>
<keyword evidence="1" id="KW-1133">Transmembrane helix</keyword>
<feature type="transmembrane region" description="Helical" evidence="1">
    <location>
        <begin position="359"/>
        <end position="379"/>
    </location>
</feature>
<dbReference type="PANTHER" id="PTHR34219:SF9">
    <property type="entry name" value="IRON-REGULATED INNER MEMBRANE PROTEIN"/>
    <property type="match status" value="1"/>
</dbReference>
<keyword evidence="1" id="KW-0472">Membrane</keyword>
<dbReference type="Proteomes" id="UP001501476">
    <property type="component" value="Unassembled WGS sequence"/>
</dbReference>
<keyword evidence="3" id="KW-1185">Reference proteome</keyword>
<protein>
    <submittedName>
        <fullName evidence="2">PepSY-associated TM helix domain-containing protein</fullName>
    </submittedName>
</protein>
<sequence>MKVKADIIRTYKSLHTWVGIISGMALFIAFYAGALTIFKEPITHWATPPIQQSERIDLEKIPSVLDQLVESEPSAARNIQVNLDPETHHTHQIMWTVEGDKGGDHDVSSLRYFSAHLDKQQTLVTEEVSPAPVAQFIDTLHRVVGLPVDSDPNRWIMGVFAILYVLALVSGLIILLPILVKELFAFRLGRKPKRVWLDAHNVVGVTSLPFHLIMAITAFGFAYHDLIYDAQDKLIHEGQLRQALFSSAPKPNPEQSTDPAMMLSPERLLATAREVAPSFEPYQLQYSGITTPRASVMIWGHEAHAIAPRAPGGFIAINPYSGEVQSTDYLPGQQPGEMVAVSSFFALHFATFGGSPIRWAYFILGLAGAWLFYTGNLLWVENRRRRSKPDGTLFTQRKDVKVMASLTVGICLGSVCGISLMLASSKWLALESQATYAHFQWVYYFMFFAAIAWSFIRGAARSLVELLYLASMLTAAMPLTSLLSILIPSTGLWMHTELDTLMVDSVALMLAVSFIMLAKATSQRVYHSQVTDSVWSYRPAIRSV</sequence>
<dbReference type="InterPro" id="IPR005625">
    <property type="entry name" value="PepSY-ass_TM"/>
</dbReference>
<proteinExistence type="predicted"/>
<dbReference type="Pfam" id="PF03929">
    <property type="entry name" value="PepSY_TM"/>
    <property type="match status" value="1"/>
</dbReference>
<feature type="transmembrane region" description="Helical" evidence="1">
    <location>
        <begin position="201"/>
        <end position="223"/>
    </location>
</feature>
<reference evidence="2 3" key="1">
    <citation type="journal article" date="2019" name="Int. J. Syst. Evol. Microbiol.">
        <title>The Global Catalogue of Microorganisms (GCM) 10K type strain sequencing project: providing services to taxonomists for standard genome sequencing and annotation.</title>
        <authorList>
            <consortium name="The Broad Institute Genomics Platform"/>
            <consortium name="The Broad Institute Genome Sequencing Center for Infectious Disease"/>
            <person name="Wu L."/>
            <person name="Ma J."/>
        </authorList>
    </citation>
    <scope>NUCLEOTIDE SEQUENCE [LARGE SCALE GENOMIC DNA]</scope>
    <source>
        <strain evidence="2 3">JCM 6886</strain>
    </source>
</reference>
<feature type="transmembrane region" description="Helical" evidence="1">
    <location>
        <begin position="441"/>
        <end position="459"/>
    </location>
</feature>
<evidence type="ECO:0000256" key="1">
    <source>
        <dbReference type="SAM" id="Phobius"/>
    </source>
</evidence>
<dbReference type="PANTHER" id="PTHR34219">
    <property type="entry name" value="IRON-REGULATED INNER MEMBRANE PROTEIN-RELATED"/>
    <property type="match status" value="1"/>
</dbReference>
<keyword evidence="1" id="KW-0812">Transmembrane</keyword>
<name>A0ABN0TXN6_9GAMM</name>
<organism evidence="2 3">
    <name type="scientific">Methylophaga marina</name>
    <dbReference type="NCBI Taxonomy" id="45495"/>
    <lineage>
        <taxon>Bacteria</taxon>
        <taxon>Pseudomonadati</taxon>
        <taxon>Pseudomonadota</taxon>
        <taxon>Gammaproteobacteria</taxon>
        <taxon>Thiotrichales</taxon>
        <taxon>Piscirickettsiaceae</taxon>
        <taxon>Methylophaga</taxon>
    </lineage>
</organism>
<evidence type="ECO:0000313" key="3">
    <source>
        <dbReference type="Proteomes" id="UP001501476"/>
    </source>
</evidence>
<feature type="transmembrane region" description="Helical" evidence="1">
    <location>
        <begin position="155"/>
        <end position="180"/>
    </location>
</feature>
<feature type="transmembrane region" description="Helical" evidence="1">
    <location>
        <begin position="16"/>
        <end position="38"/>
    </location>
</feature>